<comment type="caution">
    <text evidence="1">The sequence shown here is derived from an EMBL/GenBank/DDBJ whole genome shotgun (WGS) entry which is preliminary data.</text>
</comment>
<keyword evidence="2" id="KW-1185">Reference proteome</keyword>
<name>A0ACC6SSV0_9HYPH</name>
<proteinExistence type="predicted"/>
<sequence length="503" mass="53592">MLGTIRAFWNDQRGVAMILVAIMLPVLIGFALLAIDMSRANGLHNDLQKGVDALALATAAELDGRADSITRANLAATTLLTNTTKFSTSNNDHTLALADVTMKYLTGIPASDSIGLDAAGVDANGHDWSSTDPKAVTFSLVTVNPSGDADGAGAFAAIFPASFVGGNNTLDIRPQAVAGFVQSICETVPIFMCNPFETTDPLTSKTIQQAFAAGLTYSREYRILKVDSNPGPGNFGLVDNNLASLRDALAIGTAGTCYQHDALTTKTGVTLGQVNTGLNVRFDIYSSSLKQNDSNWQYRPASNVRKGVDKTSNCNKYTPNTDGTAMALPPGNSFDSTTGMTNSTWDRTNYWQINHGAAYPNVPSTTNPTGAAVPASRYDVYKYEMANGLVGDKSKAPTKETGVPACFKGTTPTSDPDRRLLNMAIVDCIANQAKINGHIRLKPDGYASVFINSPIQKQDNSKNDEDSTAGEKPISLEIVDVDGGFANNTLLDKAFRNEAQLYR</sequence>
<dbReference type="Proteomes" id="UP001480082">
    <property type="component" value="Unassembled WGS sequence"/>
</dbReference>
<gene>
    <name evidence="1" type="ORF">NKI81_02055</name>
</gene>
<protein>
    <submittedName>
        <fullName evidence="1">Pilus assembly protein TadG-related protein</fullName>
    </submittedName>
</protein>
<reference evidence="1 2" key="1">
    <citation type="journal article" date="2024" name="Proc. Natl. Acad. Sci. U.S.A.">
        <title>The evolutionary genomics of adaptation to stress in wild rhizobium bacteria.</title>
        <authorList>
            <person name="Kehlet-Delgado H."/>
            <person name="Montoya A.P."/>
            <person name="Jensen K.T."/>
            <person name="Wendlandt C.E."/>
            <person name="Dexheimer C."/>
            <person name="Roberts M."/>
            <person name="Torres Martinez L."/>
            <person name="Friesen M.L."/>
            <person name="Griffitts J.S."/>
            <person name="Porter S.S."/>
        </authorList>
    </citation>
    <scope>NUCLEOTIDE SEQUENCE [LARGE SCALE GENOMIC DNA]</scope>
    <source>
        <strain evidence="1 2">M0468</strain>
    </source>
</reference>
<evidence type="ECO:0000313" key="2">
    <source>
        <dbReference type="Proteomes" id="UP001480082"/>
    </source>
</evidence>
<evidence type="ECO:0000313" key="1">
    <source>
        <dbReference type="EMBL" id="MER9282751.1"/>
    </source>
</evidence>
<organism evidence="1 2">
    <name type="scientific">Mesorhizobium australicum</name>
    <dbReference type="NCBI Taxonomy" id="536018"/>
    <lineage>
        <taxon>Bacteria</taxon>
        <taxon>Pseudomonadati</taxon>
        <taxon>Pseudomonadota</taxon>
        <taxon>Alphaproteobacteria</taxon>
        <taxon>Hyphomicrobiales</taxon>
        <taxon>Phyllobacteriaceae</taxon>
        <taxon>Mesorhizobium</taxon>
    </lineage>
</organism>
<accession>A0ACC6SSV0</accession>
<dbReference type="EMBL" id="JAMYRI010000001">
    <property type="protein sequence ID" value="MER9282751.1"/>
    <property type="molecule type" value="Genomic_DNA"/>
</dbReference>